<sequence length="636" mass="70034">MAETPAAGEARGKQRKRDDLSTRRNLTSFMDPEQAARKTGLVPFIAPSFNLLAIAKHPWLPPQQDFDLNSIRGFFADGAETATRTPTLGLLSAAKDPWLPAQRDFDPHVIEGLFASNEPHGQSLQPRRDLDSLHGFFTNDAEDAEPEKITRTPTLGLLNAAKNLWLPAERAFNLHGIEGLFTNDEPHGQPLQPRRELNSLHGLFTNDAEAAEYGHASQTHRVSFLDTEAIEDSDILESDEGEPPSDGETLTSSDDDGSVFLDDALPKTVVSARRSLRLGESMRSTATLRGLKQLPNLQAVGDNILVAQRADVLPSGAPSGIYEDIFTQGRYLGVGNRGRPGSGTSRQLILLKDIKRIVEAEDKPFAQPLGWQQDDRPSIVEKAVLRRRKDIRSGMRRLWEALEPVLSQIASRGDSGSIESLEDGRQVINIGDSYALELPRDFWGANGTRGNEVSISSDADGQPTVSTPAPAPKASLQMATTPMPMIHTSFATWTKTGLFCSPSEEVDPESSTYCVGGAVYRGNIDNSRRWMDFMLCNPCCCQTCSPGTPMQFIPSHAASDVLPFLHSRHVRGTTFSPGYRAQFWSHGYPDSICEAKIAFWSFDQEVEERMVLICVQEECRECCQSHGETDNACAQR</sequence>
<evidence type="ECO:0000313" key="2">
    <source>
        <dbReference type="EMBL" id="KAK4543845.1"/>
    </source>
</evidence>
<feature type="region of interest" description="Disordered" evidence="1">
    <location>
        <begin position="1"/>
        <end position="31"/>
    </location>
</feature>
<evidence type="ECO:0000256" key="1">
    <source>
        <dbReference type="SAM" id="MobiDB-lite"/>
    </source>
</evidence>
<feature type="compositionally biased region" description="Acidic residues" evidence="1">
    <location>
        <begin position="235"/>
        <end position="245"/>
    </location>
</feature>
<name>A0AAV9JEV0_9PEZI</name>
<gene>
    <name evidence="2" type="ORF">LTR36_004878</name>
</gene>
<feature type="compositionally biased region" description="Polar residues" evidence="1">
    <location>
        <begin position="453"/>
        <end position="467"/>
    </location>
</feature>
<feature type="region of interest" description="Disordered" evidence="1">
    <location>
        <begin position="453"/>
        <end position="472"/>
    </location>
</feature>
<dbReference type="EMBL" id="JAVFHQ010000029">
    <property type="protein sequence ID" value="KAK4543845.1"/>
    <property type="molecule type" value="Genomic_DNA"/>
</dbReference>
<feature type="compositionally biased region" description="Basic and acidic residues" evidence="1">
    <location>
        <begin position="10"/>
        <end position="22"/>
    </location>
</feature>
<accession>A0AAV9JEV0</accession>
<dbReference type="AlphaFoldDB" id="A0AAV9JEV0"/>
<evidence type="ECO:0000313" key="3">
    <source>
        <dbReference type="Proteomes" id="UP001324427"/>
    </source>
</evidence>
<feature type="region of interest" description="Disordered" evidence="1">
    <location>
        <begin position="235"/>
        <end position="259"/>
    </location>
</feature>
<proteinExistence type="predicted"/>
<comment type="caution">
    <text evidence="2">The sequence shown here is derived from an EMBL/GenBank/DDBJ whole genome shotgun (WGS) entry which is preliminary data.</text>
</comment>
<keyword evidence="3" id="KW-1185">Reference proteome</keyword>
<reference evidence="2 3" key="1">
    <citation type="submission" date="2021-11" db="EMBL/GenBank/DDBJ databases">
        <title>Black yeast isolated from Biological Soil Crust.</title>
        <authorList>
            <person name="Kurbessoian T."/>
        </authorList>
    </citation>
    <scope>NUCLEOTIDE SEQUENCE [LARGE SCALE GENOMIC DNA]</scope>
    <source>
        <strain evidence="2 3">CCFEE 5522</strain>
    </source>
</reference>
<protein>
    <submittedName>
        <fullName evidence="2">Uncharacterized protein</fullName>
    </submittedName>
</protein>
<organism evidence="2 3">
    <name type="scientific">Oleoguttula mirabilis</name>
    <dbReference type="NCBI Taxonomy" id="1507867"/>
    <lineage>
        <taxon>Eukaryota</taxon>
        <taxon>Fungi</taxon>
        <taxon>Dikarya</taxon>
        <taxon>Ascomycota</taxon>
        <taxon>Pezizomycotina</taxon>
        <taxon>Dothideomycetes</taxon>
        <taxon>Dothideomycetidae</taxon>
        <taxon>Mycosphaerellales</taxon>
        <taxon>Teratosphaeriaceae</taxon>
        <taxon>Oleoguttula</taxon>
    </lineage>
</organism>
<dbReference type="Proteomes" id="UP001324427">
    <property type="component" value="Unassembled WGS sequence"/>
</dbReference>